<dbReference type="Gene3D" id="3.30.40.10">
    <property type="entry name" value="Zinc/RING finger domain, C3HC4 (zinc finger)"/>
    <property type="match status" value="1"/>
</dbReference>
<comment type="catalytic activity">
    <reaction evidence="1">
        <text>S-ubiquitinyl-[E2 ubiquitin-conjugating enzyme]-L-cysteine + [acceptor protein]-L-lysine = [E2 ubiquitin-conjugating enzyme]-L-cysteine + N(6)-ubiquitinyl-[acceptor protein]-L-lysine.</text>
        <dbReference type="EC" id="2.3.2.27"/>
    </reaction>
</comment>
<keyword evidence="11 16" id="KW-0863">Zinc-finger</keyword>
<keyword evidence="14" id="KW-0234">DNA repair</keyword>
<evidence type="ECO:0000256" key="7">
    <source>
        <dbReference type="ARBA" id="ARBA00022574"/>
    </source>
</evidence>
<comment type="subcellular location">
    <subcellularLocation>
        <location evidence="3">Cytoplasm</location>
    </subcellularLocation>
    <subcellularLocation>
        <location evidence="2">Nucleus</location>
        <location evidence="2">PML body</location>
    </subcellularLocation>
</comment>
<dbReference type="SMART" id="SM00184">
    <property type="entry name" value="RING"/>
    <property type="match status" value="1"/>
</dbReference>
<feature type="compositionally biased region" description="Low complexity" evidence="17">
    <location>
        <begin position="151"/>
        <end position="161"/>
    </location>
</feature>
<evidence type="ECO:0000256" key="15">
    <source>
        <dbReference type="ARBA" id="ARBA00023242"/>
    </source>
</evidence>
<reference evidence="19 20" key="1">
    <citation type="submission" date="2019-08" db="EMBL/GenBank/DDBJ databases">
        <title>Whole genome of Aphis craccivora.</title>
        <authorList>
            <person name="Voronova N.V."/>
            <person name="Shulinski R.S."/>
            <person name="Bandarenka Y.V."/>
            <person name="Zhorov D.G."/>
            <person name="Warner D."/>
        </authorList>
    </citation>
    <scope>NUCLEOTIDE SEQUENCE [LARGE SCALE GENOMIC DNA]</scope>
    <source>
        <strain evidence="19">180601</strain>
        <tissue evidence="19">Whole Body</tissue>
    </source>
</reference>
<feature type="region of interest" description="Disordered" evidence="17">
    <location>
        <begin position="91"/>
        <end position="124"/>
    </location>
</feature>
<sequence>MIYRDRNMGSPPRSWEHSDDIMEVDNIYSDFFARENIRDNIAVIFNNGKNSYMFYILIIVTYHYDLLGDVPDAVAQGLRIASQILVDNPSPRHMFSFDPPPQRFGSDPPPQRFGSDPPPQNEVNEPLNLVNRVRLIHPVDPVDAVQYDETSSNSIDSRSSSVIGGANTRTTPRPARFTESEDEGSSEESLIGFPIDPPAGSPAGFPTESPTDDLSSESSSETSPEVSPATSPVASPATSPVASPKRSAEKPTSEVIATTIQTKNDTPDEAFSCTICLDALTNTGLHKPACLKCGHIFGENCLIRWIKVGCNHDARRCPTCNTKASLKDIRVLYTRNLIAVDTLELTALQRKLDQENRAKNLMRMEAEKWKVRASVLDTEVRRLKTVAELSAMNTMPSTSGPNAPPTCIKKVTLCKNPGCRVMAFNKNDLVLVVSQYSDATIFNSHVIRKMNASLLEPSKEYIYAHKKPIRDMAFHPIDNHHLASVGLDCHISLTDLRVNTVVSSIKVPEPLWSCCWAGDNTNVLVTGGQMGSLYYIDRRYVKLFESQQIRKLGCVSLNPIPPSTSRSFINGGFLKTRMDHLSVLEQDPVQEFYVYRETDLPLKGLWISSSYDDESNLVLTSAKPSGPNKSIRHIVSKLADFNAEGPVLTPVITFYGGDKSTQLSRSCLVPSNNGYNDDSLVCCYDEGSSTIKVFNVNKAKNVHNFKVTDKFLDLCPLPGIIINGRRTIAGLSENAVSMFSV</sequence>
<feature type="compositionally biased region" description="Pro residues" evidence="17">
    <location>
        <begin position="98"/>
        <end position="120"/>
    </location>
</feature>
<evidence type="ECO:0000313" key="19">
    <source>
        <dbReference type="EMBL" id="KAF0768528.1"/>
    </source>
</evidence>
<dbReference type="GO" id="GO:0016567">
    <property type="term" value="P:protein ubiquitination"/>
    <property type="evidence" value="ECO:0007669"/>
    <property type="project" value="InterPro"/>
</dbReference>
<feature type="region of interest" description="Disordered" evidence="17">
    <location>
        <begin position="144"/>
        <end position="255"/>
    </location>
</feature>
<comment type="caution">
    <text evidence="19">The sequence shown here is derived from an EMBL/GenBank/DDBJ whole genome shotgun (WGS) entry which is preliminary data.</text>
</comment>
<dbReference type="SUPFAM" id="SSF50978">
    <property type="entry name" value="WD40 repeat-like"/>
    <property type="match status" value="1"/>
</dbReference>
<evidence type="ECO:0000256" key="8">
    <source>
        <dbReference type="ARBA" id="ARBA00022679"/>
    </source>
</evidence>
<name>A0A6G0ZCY9_APHCR</name>
<dbReference type="InterPro" id="IPR015943">
    <property type="entry name" value="WD40/YVTN_repeat-like_dom_sf"/>
</dbReference>
<dbReference type="InterPro" id="IPR037381">
    <property type="entry name" value="RFWD3"/>
</dbReference>
<evidence type="ECO:0000256" key="1">
    <source>
        <dbReference type="ARBA" id="ARBA00000900"/>
    </source>
</evidence>
<evidence type="ECO:0000256" key="13">
    <source>
        <dbReference type="ARBA" id="ARBA00022833"/>
    </source>
</evidence>
<feature type="compositionally biased region" description="Low complexity" evidence="17">
    <location>
        <begin position="216"/>
        <end position="244"/>
    </location>
</feature>
<dbReference type="InterPro" id="IPR013083">
    <property type="entry name" value="Znf_RING/FYVE/PHD"/>
</dbReference>
<dbReference type="PANTHER" id="PTHR16047:SF7">
    <property type="entry name" value="E3 UBIQUITIN-PROTEIN LIGASE RFWD3"/>
    <property type="match status" value="1"/>
</dbReference>
<evidence type="ECO:0000256" key="3">
    <source>
        <dbReference type="ARBA" id="ARBA00004496"/>
    </source>
</evidence>
<dbReference type="GO" id="GO:0016605">
    <property type="term" value="C:PML body"/>
    <property type="evidence" value="ECO:0007669"/>
    <property type="project" value="UniProtKB-SubCell"/>
</dbReference>
<gene>
    <name evidence="19" type="ORF">FWK35_00001789</name>
</gene>
<organism evidence="19 20">
    <name type="scientific">Aphis craccivora</name>
    <name type="common">Cowpea aphid</name>
    <dbReference type="NCBI Taxonomy" id="307492"/>
    <lineage>
        <taxon>Eukaryota</taxon>
        <taxon>Metazoa</taxon>
        <taxon>Ecdysozoa</taxon>
        <taxon>Arthropoda</taxon>
        <taxon>Hexapoda</taxon>
        <taxon>Insecta</taxon>
        <taxon>Pterygota</taxon>
        <taxon>Neoptera</taxon>
        <taxon>Paraneoptera</taxon>
        <taxon>Hemiptera</taxon>
        <taxon>Sternorrhyncha</taxon>
        <taxon>Aphidomorpha</taxon>
        <taxon>Aphidoidea</taxon>
        <taxon>Aphididae</taxon>
        <taxon>Aphidini</taxon>
        <taxon>Aphis</taxon>
        <taxon>Aphis</taxon>
    </lineage>
</organism>
<dbReference type="InterPro" id="IPR001841">
    <property type="entry name" value="Znf_RING"/>
</dbReference>
<dbReference type="CDD" id="cd16450">
    <property type="entry name" value="mRING-C3HGC3_RFWD3"/>
    <property type="match status" value="1"/>
</dbReference>
<keyword evidence="11 16" id="KW-0479">Metal-binding</keyword>
<dbReference type="InterPro" id="IPR001680">
    <property type="entry name" value="WD40_rpt"/>
</dbReference>
<accession>A0A6G0ZCY9</accession>
<evidence type="ECO:0000256" key="5">
    <source>
        <dbReference type="ARBA" id="ARBA00012483"/>
    </source>
</evidence>
<dbReference type="EMBL" id="VUJU01000755">
    <property type="protein sequence ID" value="KAF0768528.1"/>
    <property type="molecule type" value="Genomic_DNA"/>
</dbReference>
<dbReference type="SUPFAM" id="SSF57850">
    <property type="entry name" value="RING/U-box"/>
    <property type="match status" value="1"/>
</dbReference>
<keyword evidence="20" id="KW-1185">Reference proteome</keyword>
<evidence type="ECO:0000256" key="11">
    <source>
        <dbReference type="ARBA" id="ARBA00022771"/>
    </source>
</evidence>
<keyword evidence="8" id="KW-0808">Transferase</keyword>
<dbReference type="InterPro" id="IPR036322">
    <property type="entry name" value="WD40_repeat_dom_sf"/>
</dbReference>
<dbReference type="PROSITE" id="PS50089">
    <property type="entry name" value="ZF_RING_2"/>
    <property type="match status" value="1"/>
</dbReference>
<dbReference type="PANTHER" id="PTHR16047">
    <property type="entry name" value="RFWD3 PROTEIN"/>
    <property type="match status" value="1"/>
</dbReference>
<feature type="domain" description="RING-type" evidence="18">
    <location>
        <begin position="273"/>
        <end position="321"/>
    </location>
</feature>
<evidence type="ECO:0000256" key="12">
    <source>
        <dbReference type="ARBA" id="ARBA00022786"/>
    </source>
</evidence>
<keyword evidence="12" id="KW-0833">Ubl conjugation pathway</keyword>
<dbReference type="GO" id="GO:0005737">
    <property type="term" value="C:cytoplasm"/>
    <property type="evidence" value="ECO:0007669"/>
    <property type="project" value="UniProtKB-SubCell"/>
</dbReference>
<evidence type="ECO:0000259" key="18">
    <source>
        <dbReference type="PROSITE" id="PS50089"/>
    </source>
</evidence>
<dbReference type="Gene3D" id="2.130.10.10">
    <property type="entry name" value="YVTN repeat-like/Quinoprotein amine dehydrogenase"/>
    <property type="match status" value="1"/>
</dbReference>
<protein>
    <recommendedName>
        <fullName evidence="5">RING-type E3 ubiquitin transferase</fullName>
        <ecNumber evidence="5">2.3.2.27</ecNumber>
    </recommendedName>
</protein>
<evidence type="ECO:0000256" key="10">
    <source>
        <dbReference type="ARBA" id="ARBA00022763"/>
    </source>
</evidence>
<keyword evidence="9" id="KW-0677">Repeat</keyword>
<evidence type="ECO:0000256" key="14">
    <source>
        <dbReference type="ARBA" id="ARBA00023204"/>
    </source>
</evidence>
<evidence type="ECO:0000256" key="9">
    <source>
        <dbReference type="ARBA" id="ARBA00022737"/>
    </source>
</evidence>
<evidence type="ECO:0000313" key="20">
    <source>
        <dbReference type="Proteomes" id="UP000478052"/>
    </source>
</evidence>
<dbReference type="Pfam" id="PF23419">
    <property type="entry name" value="WD40_RFWD3"/>
    <property type="match status" value="1"/>
</dbReference>
<dbReference type="Pfam" id="PF13639">
    <property type="entry name" value="zf-RING_2"/>
    <property type="match status" value="1"/>
</dbReference>
<dbReference type="InterPro" id="IPR056527">
    <property type="entry name" value="WD40_RFWD3"/>
</dbReference>
<evidence type="ECO:0000256" key="2">
    <source>
        <dbReference type="ARBA" id="ARBA00004322"/>
    </source>
</evidence>
<dbReference type="Proteomes" id="UP000478052">
    <property type="component" value="Unassembled WGS sequence"/>
</dbReference>
<evidence type="ECO:0000256" key="6">
    <source>
        <dbReference type="ARBA" id="ARBA00022490"/>
    </source>
</evidence>
<keyword evidence="7" id="KW-0853">WD repeat</keyword>
<evidence type="ECO:0000256" key="4">
    <source>
        <dbReference type="ARBA" id="ARBA00004906"/>
    </source>
</evidence>
<keyword evidence="10" id="KW-0227">DNA damage</keyword>
<dbReference type="SMART" id="SM00320">
    <property type="entry name" value="WD40"/>
    <property type="match status" value="2"/>
</dbReference>
<dbReference type="GO" id="GO:0061630">
    <property type="term" value="F:ubiquitin protein ligase activity"/>
    <property type="evidence" value="ECO:0007669"/>
    <property type="project" value="UniProtKB-EC"/>
</dbReference>
<keyword evidence="6" id="KW-0963">Cytoplasm</keyword>
<dbReference type="EC" id="2.3.2.27" evidence="5"/>
<keyword evidence="15" id="KW-0539">Nucleus</keyword>
<proteinExistence type="predicted"/>
<dbReference type="GO" id="GO:0036297">
    <property type="term" value="P:interstrand cross-link repair"/>
    <property type="evidence" value="ECO:0007669"/>
    <property type="project" value="InterPro"/>
</dbReference>
<dbReference type="OrthoDB" id="5600418at2759"/>
<evidence type="ECO:0000256" key="17">
    <source>
        <dbReference type="SAM" id="MobiDB-lite"/>
    </source>
</evidence>
<evidence type="ECO:0000256" key="16">
    <source>
        <dbReference type="PROSITE-ProRule" id="PRU00175"/>
    </source>
</evidence>
<dbReference type="AlphaFoldDB" id="A0A6G0ZCY9"/>
<keyword evidence="13" id="KW-0862">Zinc</keyword>
<comment type="pathway">
    <text evidence="4">Protein modification; protein ubiquitination.</text>
</comment>
<dbReference type="GO" id="GO:0008270">
    <property type="term" value="F:zinc ion binding"/>
    <property type="evidence" value="ECO:0007669"/>
    <property type="project" value="UniProtKB-KW"/>
</dbReference>